<dbReference type="GO" id="GO:0004351">
    <property type="term" value="F:glutamate decarboxylase activity"/>
    <property type="evidence" value="ECO:0007669"/>
    <property type="project" value="UniProtKB-EC"/>
</dbReference>
<dbReference type="EMBL" id="PQFF01000451">
    <property type="protein sequence ID" value="RHZ49337.1"/>
    <property type="molecule type" value="Genomic_DNA"/>
</dbReference>
<dbReference type="FunFam" id="4.10.280.50:FF:000001">
    <property type="entry name" value="Glutamate decarboxylase"/>
    <property type="match status" value="1"/>
</dbReference>
<protein>
    <recommendedName>
        <fullName evidence="3 9">Glutamate decarboxylase</fullName>
        <ecNumber evidence="3 9">4.1.1.15</ecNumber>
    </recommendedName>
</protein>
<keyword evidence="9" id="KW-0210">Decarboxylase</keyword>
<dbReference type="GO" id="GO:0030170">
    <property type="term" value="F:pyridoxal phosphate binding"/>
    <property type="evidence" value="ECO:0007669"/>
    <property type="project" value="InterPro"/>
</dbReference>
<dbReference type="NCBIfam" id="TIGR01788">
    <property type="entry name" value="Glu-decarb-GAD"/>
    <property type="match status" value="1"/>
</dbReference>
<dbReference type="Gene3D" id="3.90.1150.160">
    <property type="match status" value="1"/>
</dbReference>
<dbReference type="Pfam" id="PF00282">
    <property type="entry name" value="Pyridoxal_deC"/>
    <property type="match status" value="1"/>
</dbReference>
<dbReference type="Gene3D" id="4.10.280.50">
    <property type="match status" value="1"/>
</dbReference>
<evidence type="ECO:0000256" key="9">
    <source>
        <dbReference type="RuleBase" id="RU361171"/>
    </source>
</evidence>
<keyword evidence="5 8" id="KW-0456">Lyase</keyword>
<comment type="catalytic activity">
    <reaction evidence="6 9">
        <text>L-glutamate + H(+) = 4-aminobutanoate + CO2</text>
        <dbReference type="Rhea" id="RHEA:17785"/>
        <dbReference type="ChEBI" id="CHEBI:15378"/>
        <dbReference type="ChEBI" id="CHEBI:16526"/>
        <dbReference type="ChEBI" id="CHEBI:29985"/>
        <dbReference type="ChEBI" id="CHEBI:59888"/>
        <dbReference type="EC" id="4.1.1.15"/>
    </reaction>
</comment>
<dbReference type="FunFam" id="3.40.640.10:FF:000017">
    <property type="entry name" value="Glutamate decarboxylase"/>
    <property type="match status" value="1"/>
</dbReference>
<keyword evidence="4 7" id="KW-0663">Pyridoxal phosphate</keyword>
<dbReference type="GO" id="GO:0005829">
    <property type="term" value="C:cytosol"/>
    <property type="evidence" value="ECO:0007669"/>
    <property type="project" value="TreeGrafter"/>
</dbReference>
<dbReference type="Proteomes" id="UP000266861">
    <property type="component" value="Unassembled WGS sequence"/>
</dbReference>
<dbReference type="STRING" id="1348612.A0A397GFU4"/>
<evidence type="ECO:0000256" key="5">
    <source>
        <dbReference type="ARBA" id="ARBA00023239"/>
    </source>
</evidence>
<dbReference type="AlphaFoldDB" id="A0A397GFU4"/>
<dbReference type="GO" id="GO:0006538">
    <property type="term" value="P:L-glutamate catabolic process"/>
    <property type="evidence" value="ECO:0007669"/>
    <property type="project" value="TreeGrafter"/>
</dbReference>
<dbReference type="InterPro" id="IPR010107">
    <property type="entry name" value="Glutamate_decarboxylase"/>
</dbReference>
<comment type="similarity">
    <text evidence="2 8">Belongs to the group II decarboxylase family.</text>
</comment>
<evidence type="ECO:0000256" key="2">
    <source>
        <dbReference type="ARBA" id="ARBA00009533"/>
    </source>
</evidence>
<proteinExistence type="inferred from homology"/>
<dbReference type="InterPro" id="IPR015424">
    <property type="entry name" value="PyrdxlP-dep_Trfase"/>
</dbReference>
<dbReference type="PANTHER" id="PTHR43321:SF6">
    <property type="entry name" value="GLUTAMATE DECARBOXYLASE"/>
    <property type="match status" value="1"/>
</dbReference>
<dbReference type="OrthoDB" id="5152799at2759"/>
<keyword evidence="11" id="KW-1185">Reference proteome</keyword>
<evidence type="ECO:0000256" key="6">
    <source>
        <dbReference type="ARBA" id="ARBA00048868"/>
    </source>
</evidence>
<evidence type="ECO:0000256" key="8">
    <source>
        <dbReference type="RuleBase" id="RU000382"/>
    </source>
</evidence>
<evidence type="ECO:0000313" key="10">
    <source>
        <dbReference type="EMBL" id="RHZ49337.1"/>
    </source>
</evidence>
<dbReference type="EC" id="4.1.1.15" evidence="3 9"/>
<evidence type="ECO:0000256" key="7">
    <source>
        <dbReference type="PIRSR" id="PIRSR602129-50"/>
    </source>
</evidence>
<name>A0A397GFU4_9GLOM</name>
<comment type="cofactor">
    <cofactor evidence="1 7 8">
        <name>pyridoxal 5'-phosphate</name>
        <dbReference type="ChEBI" id="CHEBI:597326"/>
    </cofactor>
</comment>
<reference evidence="10 11" key="1">
    <citation type="submission" date="2018-08" db="EMBL/GenBank/DDBJ databases">
        <title>Genome and evolution of the arbuscular mycorrhizal fungus Diversispora epigaea (formerly Glomus versiforme) and its bacterial endosymbionts.</title>
        <authorList>
            <person name="Sun X."/>
            <person name="Fei Z."/>
            <person name="Harrison M."/>
        </authorList>
    </citation>
    <scope>NUCLEOTIDE SEQUENCE [LARGE SCALE GENOMIC DNA]</scope>
    <source>
        <strain evidence="10 11">IT104</strain>
    </source>
</reference>
<accession>A0A397GFU4</accession>
<evidence type="ECO:0000256" key="3">
    <source>
        <dbReference type="ARBA" id="ARBA00012421"/>
    </source>
</evidence>
<evidence type="ECO:0000313" key="11">
    <source>
        <dbReference type="Proteomes" id="UP000266861"/>
    </source>
</evidence>
<dbReference type="Gene3D" id="3.40.640.10">
    <property type="entry name" value="Type I PLP-dependent aspartate aminotransferase-like (Major domain)"/>
    <property type="match status" value="1"/>
</dbReference>
<dbReference type="InterPro" id="IPR015421">
    <property type="entry name" value="PyrdxlP-dep_Trfase_major"/>
</dbReference>
<dbReference type="InterPro" id="IPR002129">
    <property type="entry name" value="PyrdxlP-dep_de-COase"/>
</dbReference>
<dbReference type="PANTHER" id="PTHR43321">
    <property type="entry name" value="GLUTAMATE DECARBOXYLASE"/>
    <property type="match status" value="1"/>
</dbReference>
<comment type="caution">
    <text evidence="10">The sequence shown here is derived from an EMBL/GenBank/DDBJ whole genome shotgun (WGS) entry which is preliminary data.</text>
</comment>
<evidence type="ECO:0000256" key="1">
    <source>
        <dbReference type="ARBA" id="ARBA00001933"/>
    </source>
</evidence>
<evidence type="ECO:0000256" key="4">
    <source>
        <dbReference type="ARBA" id="ARBA00022898"/>
    </source>
</evidence>
<feature type="modified residue" description="N6-(pyridoxal phosphate)lysine" evidence="7">
    <location>
        <position position="289"/>
    </location>
</feature>
<organism evidence="10 11">
    <name type="scientific">Diversispora epigaea</name>
    <dbReference type="NCBI Taxonomy" id="1348612"/>
    <lineage>
        <taxon>Eukaryota</taxon>
        <taxon>Fungi</taxon>
        <taxon>Fungi incertae sedis</taxon>
        <taxon>Mucoromycota</taxon>
        <taxon>Glomeromycotina</taxon>
        <taxon>Glomeromycetes</taxon>
        <taxon>Diversisporales</taxon>
        <taxon>Diversisporaceae</taxon>
        <taxon>Diversispora</taxon>
    </lineage>
</organism>
<dbReference type="SUPFAM" id="SSF53383">
    <property type="entry name" value="PLP-dependent transferases"/>
    <property type="match status" value="1"/>
</dbReference>
<sequence length="502" mass="57093">MVFLSSALSDSRVEANNEANKSQFSTSVYGTRWATEPTPRYVLPENEMPPEVAYKLIKDDLMLDGNPSLNLASFVTTYMEKEAEKLMKENLSKNFIDYEEYPVSVELQNRCVNMIARLFHAPMDNSDDEAMGVSTIGSSEAIMLAVLAMKKLWQKRMKEKGKPTDKPNLVMSASVQVCWEKATRYLEVEEKLVFLQEGDYILDPQKAVDLVDENTIGVCVILGSTYTGHYEDAKTVNDLLMVKNQENDWDVPIHIDAASGGFVVPFINPDLEWDFRLPLVRSINVSGHKYGLCYAGIGWGIWRSSRYLPEELIFTVNYLGSDQASFTLNFSKGASHVIAQYYVLIRLGRFGFTAIMKNLMNTAEILANKLEETGKFKIISDRNGNGLPLVAFKLSAKKIHYDEFDVAKKLRERGWIVPAYTMAPHTEHIKVLRIVVREDFSRERCNVLIHDIVSTLDILDQLDKDYIHKQRTAASRWSLLRNVTHSTYVLKKPETPKTRGIC</sequence>
<gene>
    <name evidence="10" type="ORF">Glove_522g15</name>
</gene>